<feature type="domain" description="Response regulatory" evidence="2">
    <location>
        <begin position="2"/>
        <end position="117"/>
    </location>
</feature>
<accession>A0A1I0MKR0</accession>
<dbReference type="InterPro" id="IPR001789">
    <property type="entry name" value="Sig_transdc_resp-reg_receiver"/>
</dbReference>
<evidence type="ECO:0000259" key="2">
    <source>
        <dbReference type="PROSITE" id="PS50110"/>
    </source>
</evidence>
<reference evidence="3 4" key="1">
    <citation type="submission" date="2016-10" db="EMBL/GenBank/DDBJ databases">
        <authorList>
            <person name="de Groot N.N."/>
        </authorList>
    </citation>
    <scope>NUCLEOTIDE SEQUENCE [LARGE SCALE GENOMIC DNA]</scope>
    <source>
        <strain evidence="3 4">DSM 29439</strain>
    </source>
</reference>
<dbReference type="SUPFAM" id="SSF52172">
    <property type="entry name" value="CheY-like"/>
    <property type="match status" value="1"/>
</dbReference>
<dbReference type="InterPro" id="IPR011006">
    <property type="entry name" value="CheY-like_superfamily"/>
</dbReference>
<organism evidence="3 4">
    <name type="scientific">Aliiroseovarius sediminilitoris</name>
    <dbReference type="NCBI Taxonomy" id="1173584"/>
    <lineage>
        <taxon>Bacteria</taxon>
        <taxon>Pseudomonadati</taxon>
        <taxon>Pseudomonadota</taxon>
        <taxon>Alphaproteobacteria</taxon>
        <taxon>Rhodobacterales</taxon>
        <taxon>Paracoccaceae</taxon>
        <taxon>Aliiroseovarius</taxon>
    </lineage>
</organism>
<sequence length="122" mass="13114">MRVLIVETNPELAKLWASHLLRQGIEVECAHDPDGVTHLLDHQSFDVVVLNATFAGGNSIAIADYVAFRLPTARVVFVTASTFFSDGSIFNHITNVHACVSADIPSEDLANVIAFHGAVDNG</sequence>
<keyword evidence="4" id="KW-1185">Reference proteome</keyword>
<dbReference type="CDD" id="cd00156">
    <property type="entry name" value="REC"/>
    <property type="match status" value="1"/>
</dbReference>
<dbReference type="STRING" id="1173584.SAMN05444851_0086"/>
<evidence type="ECO:0000313" key="4">
    <source>
        <dbReference type="Proteomes" id="UP000199650"/>
    </source>
</evidence>
<dbReference type="SMART" id="SM00448">
    <property type="entry name" value="REC"/>
    <property type="match status" value="1"/>
</dbReference>
<dbReference type="GO" id="GO:0000160">
    <property type="term" value="P:phosphorelay signal transduction system"/>
    <property type="evidence" value="ECO:0007669"/>
    <property type="project" value="InterPro"/>
</dbReference>
<dbReference type="EMBL" id="FOJB01000001">
    <property type="protein sequence ID" value="SEV88450.1"/>
    <property type="molecule type" value="Genomic_DNA"/>
</dbReference>
<proteinExistence type="predicted"/>
<comment type="caution">
    <text evidence="1">Lacks conserved residue(s) required for the propagation of feature annotation.</text>
</comment>
<gene>
    <name evidence="3" type="ORF">SAMN05444851_0086</name>
</gene>
<evidence type="ECO:0000256" key="1">
    <source>
        <dbReference type="PROSITE-ProRule" id="PRU00169"/>
    </source>
</evidence>
<dbReference type="Proteomes" id="UP000199650">
    <property type="component" value="Unassembled WGS sequence"/>
</dbReference>
<protein>
    <submittedName>
        <fullName evidence="3">Response regulator receiver domain-containing protein</fullName>
    </submittedName>
</protein>
<dbReference type="AlphaFoldDB" id="A0A1I0MKR0"/>
<dbReference type="OrthoDB" id="7874292at2"/>
<dbReference type="RefSeq" id="WP_091427319.1">
    <property type="nucleotide sequence ID" value="NZ_FOJB01000001.1"/>
</dbReference>
<dbReference type="PROSITE" id="PS50110">
    <property type="entry name" value="RESPONSE_REGULATORY"/>
    <property type="match status" value="1"/>
</dbReference>
<dbReference type="Gene3D" id="3.40.50.2300">
    <property type="match status" value="1"/>
</dbReference>
<evidence type="ECO:0000313" key="3">
    <source>
        <dbReference type="EMBL" id="SEV88450.1"/>
    </source>
</evidence>
<name>A0A1I0MKR0_9RHOB</name>